<dbReference type="InterPro" id="IPR009078">
    <property type="entry name" value="Ferritin-like_SF"/>
</dbReference>
<dbReference type="Proteomes" id="UP000197024">
    <property type="component" value="Chromosome"/>
</dbReference>
<accession>A0A1Z3LYI3</accession>
<organism evidence="1 2">
    <name type="scientific">Brevundimonas diminuta</name>
    <name type="common">Pseudomonas diminuta</name>
    <dbReference type="NCBI Taxonomy" id="293"/>
    <lineage>
        <taxon>Bacteria</taxon>
        <taxon>Pseudomonadati</taxon>
        <taxon>Pseudomonadota</taxon>
        <taxon>Alphaproteobacteria</taxon>
        <taxon>Caulobacterales</taxon>
        <taxon>Caulobacteraceae</taxon>
        <taxon>Brevundimonas</taxon>
    </lineage>
</organism>
<reference evidence="1 2" key="2">
    <citation type="submission" date="2017-06" db="EMBL/GenBank/DDBJ databases">
        <authorList>
            <person name="Kim H.J."/>
            <person name="Triplett B.A."/>
        </authorList>
    </citation>
    <scope>NUCLEOTIDE SEQUENCE [LARGE SCALE GENOMIC DNA]</scope>
    <source>
        <strain evidence="1 2">BZC3</strain>
    </source>
</reference>
<name>A0A1Z3LYI3_BREDI</name>
<dbReference type="Pfam" id="PF05974">
    <property type="entry name" value="DUF892"/>
    <property type="match status" value="1"/>
</dbReference>
<dbReference type="RefSeq" id="WP_046654575.1">
    <property type="nucleotide sequence ID" value="NZ_CP021995.1"/>
</dbReference>
<protein>
    <submittedName>
        <fullName evidence="1">YciE/YciF family protein</fullName>
    </submittedName>
</protein>
<dbReference type="AlphaFoldDB" id="A0A1Z3LYI3"/>
<reference evidence="1 2" key="1">
    <citation type="submission" date="2017-06" db="EMBL/GenBank/DDBJ databases">
        <title>Biodegradation of gentamicin by bacterial consortia AMQD4 in synthetic medium and raw gentamicin sewage.</title>
        <authorList>
            <person name="Chang H."/>
            <person name="Feng Y."/>
            <person name="Li Z."/>
            <person name="Xue J."/>
            <person name="Cheng D."/>
        </authorList>
    </citation>
    <scope>NUCLEOTIDE SEQUENCE [LARGE SCALE GENOMIC DNA]</scope>
    <source>
        <strain evidence="1 2">BZC3</strain>
    </source>
</reference>
<dbReference type="InterPro" id="IPR012347">
    <property type="entry name" value="Ferritin-like"/>
</dbReference>
<dbReference type="SUPFAM" id="SSF47240">
    <property type="entry name" value="Ferritin-like"/>
    <property type="match status" value="1"/>
</dbReference>
<dbReference type="PANTHER" id="PTHR30565">
    <property type="entry name" value="PROTEIN YCIF"/>
    <property type="match status" value="1"/>
</dbReference>
<evidence type="ECO:0000313" key="1">
    <source>
        <dbReference type="EMBL" id="ASD27165.1"/>
    </source>
</evidence>
<dbReference type="STRING" id="293.GCA_000988015_01652"/>
<dbReference type="InterPro" id="IPR047114">
    <property type="entry name" value="YciF"/>
</dbReference>
<proteinExistence type="predicted"/>
<dbReference type="Gene3D" id="1.20.1260.10">
    <property type="match status" value="1"/>
</dbReference>
<evidence type="ECO:0000313" key="2">
    <source>
        <dbReference type="Proteomes" id="UP000197024"/>
    </source>
</evidence>
<gene>
    <name evidence="1" type="ORF">CD943_09875</name>
</gene>
<dbReference type="PANTHER" id="PTHR30565:SF9">
    <property type="entry name" value="PROTEIN YCIF"/>
    <property type="match status" value="1"/>
</dbReference>
<sequence>MAEKTLQTLFHDTLRDIYYAERKILKSLPKMARAAQSPDLKAAFEKHREQTEGQIERLQQVFEIIGKPARGKTCDAIEGILAEGDEIAEEYKGSAALDAGLLAAAQAVEHYEITRYGTLKRWAEVMGLKDAVKLLDETLQEESQTDDDLTAIADAAINAEALKPAA</sequence>
<dbReference type="EMBL" id="CP021995">
    <property type="protein sequence ID" value="ASD27165.1"/>
    <property type="molecule type" value="Genomic_DNA"/>
</dbReference>
<dbReference type="CDD" id="cd07909">
    <property type="entry name" value="YciF"/>
    <property type="match status" value="1"/>
</dbReference>
<dbReference type="InterPro" id="IPR010287">
    <property type="entry name" value="DUF892_YciF-like"/>
</dbReference>